<dbReference type="GO" id="GO:0004497">
    <property type="term" value="F:monooxygenase activity"/>
    <property type="evidence" value="ECO:0007669"/>
    <property type="project" value="UniProtKB-KW"/>
</dbReference>
<name>A0A5K7Z7R0_9BACT</name>
<dbReference type="KEGG" id="dwd:DSCW_41620"/>
<dbReference type="Proteomes" id="UP000427769">
    <property type="component" value="Chromosome"/>
</dbReference>
<dbReference type="EMBL" id="AP021875">
    <property type="protein sequence ID" value="BBO76745.1"/>
    <property type="molecule type" value="Genomic_DNA"/>
</dbReference>
<keyword evidence="2" id="KW-0503">Monooxygenase</keyword>
<dbReference type="InterPro" id="IPR011008">
    <property type="entry name" value="Dimeric_a/b-barrel"/>
</dbReference>
<dbReference type="SUPFAM" id="SSF54909">
    <property type="entry name" value="Dimeric alpha+beta barrel"/>
    <property type="match status" value="1"/>
</dbReference>
<dbReference type="RefSeq" id="WP_155305550.1">
    <property type="nucleotide sequence ID" value="NZ_AP021875.1"/>
</dbReference>
<evidence type="ECO:0000313" key="3">
    <source>
        <dbReference type="Proteomes" id="UP000427769"/>
    </source>
</evidence>
<dbReference type="AlphaFoldDB" id="A0A5K7Z7R0"/>
<proteinExistence type="predicted"/>
<reference evidence="2 3" key="1">
    <citation type="submission" date="2019-11" db="EMBL/GenBank/DDBJ databases">
        <title>Comparative genomics of hydrocarbon-degrading Desulfosarcina strains.</title>
        <authorList>
            <person name="Watanabe M."/>
            <person name="Kojima H."/>
            <person name="Fukui M."/>
        </authorList>
    </citation>
    <scope>NUCLEOTIDE SEQUENCE [LARGE SCALE GENOMIC DNA]</scope>
    <source>
        <strain evidence="2 3">PP31</strain>
    </source>
</reference>
<keyword evidence="2" id="KW-0560">Oxidoreductase</keyword>
<evidence type="ECO:0000313" key="2">
    <source>
        <dbReference type="EMBL" id="BBO76745.1"/>
    </source>
</evidence>
<evidence type="ECO:0000259" key="1">
    <source>
        <dbReference type="PROSITE" id="PS51725"/>
    </source>
</evidence>
<dbReference type="Gene3D" id="3.30.70.100">
    <property type="match status" value="1"/>
</dbReference>
<dbReference type="InterPro" id="IPR050744">
    <property type="entry name" value="AI-2_Isomerase_LsrG"/>
</dbReference>
<accession>A0A5K7Z7R0</accession>
<protein>
    <submittedName>
        <fullName evidence="2">Quinol monooxygenase</fullName>
    </submittedName>
</protein>
<organism evidence="2 3">
    <name type="scientific">Desulfosarcina widdelii</name>
    <dbReference type="NCBI Taxonomy" id="947919"/>
    <lineage>
        <taxon>Bacteria</taxon>
        <taxon>Pseudomonadati</taxon>
        <taxon>Thermodesulfobacteriota</taxon>
        <taxon>Desulfobacteria</taxon>
        <taxon>Desulfobacterales</taxon>
        <taxon>Desulfosarcinaceae</taxon>
        <taxon>Desulfosarcina</taxon>
    </lineage>
</organism>
<dbReference type="Pfam" id="PF03992">
    <property type="entry name" value="ABM"/>
    <property type="match status" value="1"/>
</dbReference>
<keyword evidence="3" id="KW-1185">Reference proteome</keyword>
<sequence>MINVIASIQIKEGRRSEFIDIFKSNVPHVLEERGCIEYVPTLDVPTGLPPQELNSNVVTIIEKWESLKDLRAHLSAPHMLTYKEKVKDLVEKMSLKILEEA</sequence>
<gene>
    <name evidence="2" type="ORF">DSCW_41620</name>
</gene>
<dbReference type="PANTHER" id="PTHR33336">
    <property type="entry name" value="QUINOL MONOOXYGENASE YGIN-RELATED"/>
    <property type="match status" value="1"/>
</dbReference>
<dbReference type="GO" id="GO:0005829">
    <property type="term" value="C:cytosol"/>
    <property type="evidence" value="ECO:0007669"/>
    <property type="project" value="TreeGrafter"/>
</dbReference>
<dbReference type="PROSITE" id="PS51725">
    <property type="entry name" value="ABM"/>
    <property type="match status" value="1"/>
</dbReference>
<dbReference type="OrthoDB" id="9812192at2"/>
<dbReference type="InterPro" id="IPR007138">
    <property type="entry name" value="ABM_dom"/>
</dbReference>
<feature type="domain" description="ABM" evidence="1">
    <location>
        <begin position="2"/>
        <end position="98"/>
    </location>
</feature>
<dbReference type="PANTHER" id="PTHR33336:SF3">
    <property type="entry name" value="ABM DOMAIN-CONTAINING PROTEIN"/>
    <property type="match status" value="1"/>
</dbReference>